<gene>
    <name evidence="8" type="primary">cad</name>
    <name evidence="8" type="ORF">GCM10007096_40580</name>
</gene>
<feature type="domain" description="Orn/Lys/Arg decarboxylase C-terminal" evidence="7">
    <location>
        <begin position="405"/>
        <end position="449"/>
    </location>
</feature>
<dbReference type="InterPro" id="IPR000310">
    <property type="entry name" value="Orn/Lys/Arg_deCO2ase_major_dom"/>
</dbReference>
<evidence type="ECO:0000313" key="8">
    <source>
        <dbReference type="EMBL" id="GGH88379.1"/>
    </source>
</evidence>
<dbReference type="SUPFAM" id="SSF53383">
    <property type="entry name" value="PLP-dependent transferases"/>
    <property type="match status" value="1"/>
</dbReference>
<comment type="cofactor">
    <cofactor evidence="1">
        <name>pyridoxal 5'-phosphate</name>
        <dbReference type="ChEBI" id="CHEBI:597326"/>
    </cofactor>
</comment>
<dbReference type="RefSeq" id="WP_188499209.1">
    <property type="nucleotide sequence ID" value="NZ_BMFV01000050.1"/>
</dbReference>
<feature type="domain" description="Orn/Lys/Arg decarboxylases family 1 pyridoxal-P attachment site" evidence="6">
    <location>
        <begin position="6"/>
        <end position="303"/>
    </location>
</feature>
<reference evidence="8" key="2">
    <citation type="submission" date="2020-09" db="EMBL/GenBank/DDBJ databases">
        <authorList>
            <person name="Sun Q."/>
            <person name="Zhou Y."/>
        </authorList>
    </citation>
    <scope>NUCLEOTIDE SEQUENCE</scope>
    <source>
        <strain evidence="8">CGMCC 1.12777</strain>
    </source>
</reference>
<keyword evidence="5" id="KW-0456">Lyase</keyword>
<evidence type="ECO:0000256" key="1">
    <source>
        <dbReference type="ARBA" id="ARBA00001933"/>
    </source>
</evidence>
<dbReference type="PANTHER" id="PTHR43277:SF3">
    <property type="entry name" value="DECARBOXYLASE, PUTATIVE-RELATED"/>
    <property type="match status" value="1"/>
</dbReference>
<protein>
    <submittedName>
        <fullName evidence="8">Lysine decarboxylase</fullName>
    </submittedName>
</protein>
<evidence type="ECO:0000256" key="2">
    <source>
        <dbReference type="ARBA" id="ARBA00010671"/>
    </source>
</evidence>
<keyword evidence="4" id="KW-0663">Pyridoxal phosphate</keyword>
<reference evidence="8" key="1">
    <citation type="journal article" date="2014" name="Int. J. Syst. Evol. Microbiol.">
        <title>Complete genome sequence of Corynebacterium casei LMG S-19264T (=DSM 44701T), isolated from a smear-ripened cheese.</title>
        <authorList>
            <consortium name="US DOE Joint Genome Institute (JGI-PGF)"/>
            <person name="Walter F."/>
            <person name="Albersmeier A."/>
            <person name="Kalinowski J."/>
            <person name="Ruckert C."/>
        </authorList>
    </citation>
    <scope>NUCLEOTIDE SEQUENCE</scope>
    <source>
        <strain evidence="8">CGMCC 1.12777</strain>
    </source>
</reference>
<dbReference type="InterPro" id="IPR015424">
    <property type="entry name" value="PyrdxlP-dep_Trfase"/>
</dbReference>
<dbReference type="GO" id="GO:0016831">
    <property type="term" value="F:carboxy-lyase activity"/>
    <property type="evidence" value="ECO:0007669"/>
    <property type="project" value="UniProtKB-KW"/>
</dbReference>
<dbReference type="InterPro" id="IPR036633">
    <property type="entry name" value="Prn/Lys/Arg_de-COase_C_sf"/>
</dbReference>
<organism evidence="8 9">
    <name type="scientific">Pullulanibacillus pueri</name>
    <dbReference type="NCBI Taxonomy" id="1437324"/>
    <lineage>
        <taxon>Bacteria</taxon>
        <taxon>Bacillati</taxon>
        <taxon>Bacillota</taxon>
        <taxon>Bacilli</taxon>
        <taxon>Bacillales</taxon>
        <taxon>Sporolactobacillaceae</taxon>
        <taxon>Pullulanibacillus</taxon>
    </lineage>
</organism>
<evidence type="ECO:0000259" key="6">
    <source>
        <dbReference type="Pfam" id="PF01276"/>
    </source>
</evidence>
<name>A0A8J2ZZW3_9BACL</name>
<dbReference type="Pfam" id="PF03711">
    <property type="entry name" value="OKR_DC_1_C"/>
    <property type="match status" value="1"/>
</dbReference>
<dbReference type="Proteomes" id="UP000656813">
    <property type="component" value="Unassembled WGS sequence"/>
</dbReference>
<dbReference type="PANTHER" id="PTHR43277">
    <property type="entry name" value="ARGININE DECARBOXYLASE"/>
    <property type="match status" value="1"/>
</dbReference>
<dbReference type="InterPro" id="IPR052357">
    <property type="entry name" value="Orn_Lys_Arg_decarboxylase-I"/>
</dbReference>
<dbReference type="SUPFAM" id="SSF55904">
    <property type="entry name" value="Ornithine decarboxylase C-terminal domain"/>
    <property type="match status" value="1"/>
</dbReference>
<keyword evidence="9" id="KW-1185">Reference proteome</keyword>
<evidence type="ECO:0000256" key="3">
    <source>
        <dbReference type="ARBA" id="ARBA00022793"/>
    </source>
</evidence>
<accession>A0A8J2ZZW3</accession>
<evidence type="ECO:0000256" key="4">
    <source>
        <dbReference type="ARBA" id="ARBA00022898"/>
    </source>
</evidence>
<proteinExistence type="inferred from homology"/>
<dbReference type="EMBL" id="BMFV01000050">
    <property type="protein sequence ID" value="GGH88379.1"/>
    <property type="molecule type" value="Genomic_DNA"/>
</dbReference>
<comment type="caution">
    <text evidence="8">The sequence shown here is derived from an EMBL/GenBank/DDBJ whole genome shotgun (WGS) entry which is preliminary data.</text>
</comment>
<dbReference type="InterPro" id="IPR015421">
    <property type="entry name" value="PyrdxlP-dep_Trfase_major"/>
</dbReference>
<keyword evidence="3" id="KW-0210">Decarboxylase</keyword>
<dbReference type="Gene3D" id="3.40.640.10">
    <property type="entry name" value="Type I PLP-dependent aspartate aminotransferase-like (Major domain)"/>
    <property type="match status" value="1"/>
</dbReference>
<dbReference type="InterPro" id="IPR008286">
    <property type="entry name" value="Prn/Lys/Arg_de-COase_C"/>
</dbReference>
<evidence type="ECO:0000259" key="7">
    <source>
        <dbReference type="Pfam" id="PF03711"/>
    </source>
</evidence>
<comment type="similarity">
    <text evidence="2">Belongs to the Orn/Lys/Arg decarboxylase class-I family.</text>
</comment>
<sequence length="484" mass="54015">MDQTQTPLFDALCDYEKRQYYSFHVPGHKDGLTFHNKGKSIYKDLLKIDATELEGLDDLYFPTGPIEQAQKLLTHLYNTYKSYFLVNGSTVGNLVMVKATCYPGDQVLVQRNSHKSIFNALKLARVHPVFMSPEVEGASEMAVSPSNKTIIRAIDQNPHIKAMILTYPNYYGLAEHIEEAIHYARTQGILVLVDEAHGPHFQLGSPFPKSTLAMGADMVVHSAHKTLPAMTMGSFLHLNSDRISRKKVESTLAMLQTSSPSYPIMASLDLARAYLASIQKKDIDTLIKKIAFFKEGLDHIEGLSVVEADSKYEQDPLKLLVKSEGRTGFQLQKKFQSLGMFPEMADINQVLFTLSLDPQVDYNKLLQNITSGFKGIKQGYQRLDETGQFAKNIKVLEATHPLALSYEKMETLTKVQIPLEKAAGQVAANMIIPYPPGIPLVLEGERLSQGKIEAIFNGLKLGAHIQGLDQMAQPLTVEVYKEKQ</sequence>
<dbReference type="AlphaFoldDB" id="A0A8J2ZZW3"/>
<dbReference type="Gene3D" id="3.90.105.10">
    <property type="entry name" value="Molybdopterin biosynthesis moea protein, domain 2"/>
    <property type="match status" value="1"/>
</dbReference>
<evidence type="ECO:0000256" key="5">
    <source>
        <dbReference type="ARBA" id="ARBA00023239"/>
    </source>
</evidence>
<dbReference type="Pfam" id="PF01276">
    <property type="entry name" value="OKR_DC_1"/>
    <property type="match status" value="1"/>
</dbReference>
<evidence type="ECO:0000313" key="9">
    <source>
        <dbReference type="Proteomes" id="UP000656813"/>
    </source>
</evidence>